<dbReference type="PANTHER" id="PTHR34990">
    <property type="entry name" value="UDP-2,3-DIACYLGLUCOSAMINE HYDROLASE-RELATED"/>
    <property type="match status" value="1"/>
</dbReference>
<evidence type="ECO:0000313" key="7">
    <source>
        <dbReference type="EMBL" id="RJG37443.1"/>
    </source>
</evidence>
<evidence type="ECO:0000256" key="2">
    <source>
        <dbReference type="ARBA" id="ARBA00022519"/>
    </source>
</evidence>
<proteinExistence type="predicted"/>
<dbReference type="CDD" id="cd07398">
    <property type="entry name" value="MPP_YbbF-LpxH"/>
    <property type="match status" value="1"/>
</dbReference>
<dbReference type="RefSeq" id="WP_119912516.1">
    <property type="nucleotide sequence ID" value="NZ_QZCH01000050.1"/>
</dbReference>
<reference evidence="7 8" key="2">
    <citation type="submission" date="2019-01" db="EMBL/GenBank/DDBJ databases">
        <title>Motilimonas pumilus sp. nov., isolated from the gut of sea cucumber (Apostichopus japonicus).</title>
        <authorList>
            <person name="Wang F.-Q."/>
            <person name="Ren L.-H."/>
            <person name="Lin Y.-W."/>
            <person name="Sun G.-H."/>
            <person name="Du Z.-J."/>
            <person name="Zhao J.-X."/>
            <person name="Liu X.-J."/>
            <person name="Liu L.-J."/>
        </authorList>
    </citation>
    <scope>NUCLEOTIDE SEQUENCE [LARGE SCALE GENOMIC DNA]</scope>
    <source>
        <strain evidence="7 8">PLHSC7-2</strain>
    </source>
</reference>
<name>A0A418Y9H6_9GAMM</name>
<dbReference type="InterPro" id="IPR004843">
    <property type="entry name" value="Calcineurin-like_PHP"/>
</dbReference>
<keyword evidence="5" id="KW-0464">Manganese</keyword>
<evidence type="ECO:0000259" key="6">
    <source>
        <dbReference type="Pfam" id="PF00149"/>
    </source>
</evidence>
<evidence type="ECO:0000256" key="4">
    <source>
        <dbReference type="ARBA" id="ARBA00023136"/>
    </source>
</evidence>
<dbReference type="InterPro" id="IPR029052">
    <property type="entry name" value="Metallo-depent_PP-like"/>
</dbReference>
<keyword evidence="3" id="KW-0479">Metal-binding</keyword>
<dbReference type="AlphaFoldDB" id="A0A418Y9H6"/>
<feature type="domain" description="Calcineurin-like phosphoesterase" evidence="6">
    <location>
        <begin position="9"/>
        <end position="209"/>
    </location>
</feature>
<dbReference type="OrthoDB" id="9802481at2"/>
<reference evidence="7 8" key="1">
    <citation type="submission" date="2018-09" db="EMBL/GenBank/DDBJ databases">
        <authorList>
            <person name="Wang F."/>
        </authorList>
    </citation>
    <scope>NUCLEOTIDE SEQUENCE [LARGE SCALE GENOMIC DNA]</scope>
    <source>
        <strain evidence="7 8">PLHSC7-2</strain>
    </source>
</reference>
<dbReference type="Pfam" id="PF00149">
    <property type="entry name" value="Metallophos"/>
    <property type="match status" value="1"/>
</dbReference>
<sequence>MAKVIHYYRTVWISDVHLGFKDCKADYLLQFLASIRCDKLILAGDIIDFWAIKRQPYWPASHMQVVQQLLEMAKQGTQIIYVPGNHDAAIRQLGQPELNLTEIHHQYCHTSISGETVLVVHGDEFDAMVCYSKLTSFIGDISYDLLLFLNRQLYRLRKRFGFRYWSLAGYIKQRIPKAAVAIARYRQAAFDLARRRGVDMIVCGHIHHPEVVKEQGIVYANLGDWVENCTALVEELDGNIKLIRSTEMQQQVAVVNDKEDSHCAA</sequence>
<evidence type="ECO:0000256" key="5">
    <source>
        <dbReference type="ARBA" id="ARBA00023211"/>
    </source>
</evidence>
<protein>
    <submittedName>
        <fullName evidence="7">UDP-2,3-diacylglucosamine diphosphatase</fullName>
    </submittedName>
</protein>
<keyword evidence="2" id="KW-0997">Cell inner membrane</keyword>
<evidence type="ECO:0000256" key="1">
    <source>
        <dbReference type="ARBA" id="ARBA00022475"/>
    </source>
</evidence>
<comment type="caution">
    <text evidence="7">The sequence shown here is derived from an EMBL/GenBank/DDBJ whole genome shotgun (WGS) entry which is preliminary data.</text>
</comment>
<dbReference type="GO" id="GO:0046872">
    <property type="term" value="F:metal ion binding"/>
    <property type="evidence" value="ECO:0007669"/>
    <property type="project" value="UniProtKB-KW"/>
</dbReference>
<dbReference type="GO" id="GO:0009245">
    <property type="term" value="P:lipid A biosynthetic process"/>
    <property type="evidence" value="ECO:0007669"/>
    <property type="project" value="TreeGrafter"/>
</dbReference>
<gene>
    <name evidence="7" type="ORF">D1Z90_19750</name>
</gene>
<evidence type="ECO:0000313" key="8">
    <source>
        <dbReference type="Proteomes" id="UP000283255"/>
    </source>
</evidence>
<dbReference type="Proteomes" id="UP000283255">
    <property type="component" value="Unassembled WGS sequence"/>
</dbReference>
<organism evidence="7 8">
    <name type="scientific">Motilimonas pumila</name>
    <dbReference type="NCBI Taxonomy" id="2303987"/>
    <lineage>
        <taxon>Bacteria</taxon>
        <taxon>Pseudomonadati</taxon>
        <taxon>Pseudomonadota</taxon>
        <taxon>Gammaproteobacteria</taxon>
        <taxon>Alteromonadales</taxon>
        <taxon>Alteromonadales genera incertae sedis</taxon>
        <taxon>Motilimonas</taxon>
    </lineage>
</organism>
<keyword evidence="1" id="KW-1003">Cell membrane</keyword>
<evidence type="ECO:0000256" key="3">
    <source>
        <dbReference type="ARBA" id="ARBA00022723"/>
    </source>
</evidence>
<dbReference type="Gene3D" id="3.60.21.10">
    <property type="match status" value="1"/>
</dbReference>
<dbReference type="SUPFAM" id="SSF56300">
    <property type="entry name" value="Metallo-dependent phosphatases"/>
    <property type="match status" value="1"/>
</dbReference>
<accession>A0A418Y9H6</accession>
<dbReference type="GO" id="GO:0016020">
    <property type="term" value="C:membrane"/>
    <property type="evidence" value="ECO:0007669"/>
    <property type="project" value="GOC"/>
</dbReference>
<dbReference type="EMBL" id="QZCH01000050">
    <property type="protein sequence ID" value="RJG37443.1"/>
    <property type="molecule type" value="Genomic_DNA"/>
</dbReference>
<keyword evidence="4" id="KW-0472">Membrane</keyword>
<keyword evidence="8" id="KW-1185">Reference proteome</keyword>
<dbReference type="PANTHER" id="PTHR34990:SF2">
    <property type="entry name" value="BLL8164 PROTEIN"/>
    <property type="match status" value="1"/>
</dbReference>
<dbReference type="GO" id="GO:0008758">
    <property type="term" value="F:UDP-2,3-diacylglucosamine hydrolase activity"/>
    <property type="evidence" value="ECO:0007669"/>
    <property type="project" value="TreeGrafter"/>
</dbReference>
<dbReference type="InterPro" id="IPR043461">
    <property type="entry name" value="LpxH-like"/>
</dbReference>